<proteinExistence type="predicted"/>
<dbReference type="Proteomes" id="UP001152531">
    <property type="component" value="Unassembled WGS sequence"/>
</dbReference>
<comment type="caution">
    <text evidence="1">The sequence shown here is derived from an EMBL/GenBank/DDBJ whole genome shotgun (WGS) entry which is preliminary data.</text>
</comment>
<sequence>MEPICKYFLLSLPESIDSKDWLKQSLNNGDCQLNDFKIPEFQIGTLDSLVQESEELSKIDVQLQTSISKIVDILNNVLENGSFRTVNSKNVLDYVETFNWNSSKYRLDKSIKSLVEIISNEAINLDSDVRTSYSNYQTAKSNFLAADRKRNGDLSIKSLHDIVKPEDFILDSENLTTILIAVPKNMNDDFKKSYETLTPFVIPRSAKLISFDQEYNLYSVSLFKKYEQDFINGSREKKWQPRIDFTYNEEKLNEMRKEFDLTKTNEQKLKNELIRLAKTAYSEILNNWIHIKAIRTYVESILRYGLPPQFNCFLIKFNKQNFKNFDKSKTELIKKFGYLGGDGFENGSNLNEYASLVDPDFEPFVIYNIEIV</sequence>
<name>A0ACA9YC86_9ASCO</name>
<dbReference type="EMBL" id="CALSDN010000010">
    <property type="protein sequence ID" value="CAH6722670.1"/>
    <property type="molecule type" value="Genomic_DNA"/>
</dbReference>
<evidence type="ECO:0000313" key="1">
    <source>
        <dbReference type="EMBL" id="CAH6722670.1"/>
    </source>
</evidence>
<organism evidence="1 2">
    <name type="scientific">[Candida] jaroonii</name>
    <dbReference type="NCBI Taxonomy" id="467808"/>
    <lineage>
        <taxon>Eukaryota</taxon>
        <taxon>Fungi</taxon>
        <taxon>Dikarya</taxon>
        <taxon>Ascomycota</taxon>
        <taxon>Saccharomycotina</taxon>
        <taxon>Pichiomycetes</taxon>
        <taxon>Debaryomycetaceae</taxon>
        <taxon>Yamadazyma</taxon>
    </lineage>
</organism>
<reference evidence="1" key="1">
    <citation type="submission" date="2022-06" db="EMBL/GenBank/DDBJ databases">
        <authorList>
            <person name="Legras J.-L."/>
            <person name="Devillers H."/>
            <person name="Grondin C."/>
        </authorList>
    </citation>
    <scope>NUCLEOTIDE SEQUENCE</scope>
    <source>
        <strain evidence="1">CLIB 1444</strain>
    </source>
</reference>
<accession>A0ACA9YC86</accession>
<gene>
    <name evidence="1" type="ORF">CLIB1444_10S03730</name>
</gene>
<keyword evidence="2" id="KW-1185">Reference proteome</keyword>
<protein>
    <submittedName>
        <fullName evidence="1">V-type proton ATPase subunit C</fullName>
    </submittedName>
</protein>
<evidence type="ECO:0000313" key="2">
    <source>
        <dbReference type="Proteomes" id="UP001152531"/>
    </source>
</evidence>